<evidence type="ECO:0000313" key="2">
    <source>
        <dbReference type="Proteomes" id="UP000885826"/>
    </source>
</evidence>
<sequence>MNIIVFILGVWDYSYTFAIDCVYDNNIFAYSQNYIEDFLAQTRPERFPFETYDDLITASRLNLLIRNRFFGKRTTTFNIGVALNHYLINQQKDFQKLDIGLRQSFGKSAVKLSYRLIPEYLIRYYKNPRSQNTEYIGCSVNYQTVSMKFSLFHFSPLLFHLTYRLKSDDYTTEFDRYDAVIHTGKVNMEFKLSRRFSLSSAYEFKVSKTDSGSNSGTGTDPVPDGDYQSQTAGMGFDLEKKLVLPAELSIYYKYNFMNFSSGSILDSLHYSRQDHIHLLVFAVKFRLSPGLRLGISYTRRIRKATSLLFSEIDRIKNYDKHRIKTGIEFYY</sequence>
<protein>
    <submittedName>
        <fullName evidence="1">Uncharacterized protein</fullName>
    </submittedName>
</protein>
<dbReference type="Proteomes" id="UP000885826">
    <property type="component" value="Unassembled WGS sequence"/>
</dbReference>
<name>A0A9C9EM98_UNCW3</name>
<dbReference type="AlphaFoldDB" id="A0A9C9EM98"/>
<dbReference type="EMBL" id="DRIG01000053">
    <property type="protein sequence ID" value="HEC78450.1"/>
    <property type="molecule type" value="Genomic_DNA"/>
</dbReference>
<organism evidence="1 2">
    <name type="scientific">candidate division WOR-3 bacterium</name>
    <dbReference type="NCBI Taxonomy" id="2052148"/>
    <lineage>
        <taxon>Bacteria</taxon>
        <taxon>Bacteria division WOR-3</taxon>
    </lineage>
</organism>
<reference evidence="1" key="1">
    <citation type="journal article" date="2020" name="mSystems">
        <title>Genome- and Community-Level Interaction Insights into Carbon Utilization and Element Cycling Functions of Hydrothermarchaeota in Hydrothermal Sediment.</title>
        <authorList>
            <person name="Zhou Z."/>
            <person name="Liu Y."/>
            <person name="Xu W."/>
            <person name="Pan J."/>
            <person name="Luo Z.H."/>
            <person name="Li M."/>
        </authorList>
    </citation>
    <scope>NUCLEOTIDE SEQUENCE</scope>
    <source>
        <strain evidence="1">HyVt-388</strain>
    </source>
</reference>
<comment type="caution">
    <text evidence="1">The sequence shown here is derived from an EMBL/GenBank/DDBJ whole genome shotgun (WGS) entry which is preliminary data.</text>
</comment>
<gene>
    <name evidence="1" type="ORF">ENI34_04820</name>
</gene>
<evidence type="ECO:0000313" key="1">
    <source>
        <dbReference type="EMBL" id="HEC78450.1"/>
    </source>
</evidence>
<proteinExistence type="predicted"/>
<accession>A0A9C9EM98</accession>